<evidence type="ECO:0000256" key="6">
    <source>
        <dbReference type="RuleBase" id="RU000642"/>
    </source>
</evidence>
<dbReference type="PANTHER" id="PTHR11741">
    <property type="entry name" value="ELONGATION FACTOR TS"/>
    <property type="match status" value="1"/>
</dbReference>
<dbReference type="GO" id="GO:0003746">
    <property type="term" value="F:translation elongation factor activity"/>
    <property type="evidence" value="ECO:0007669"/>
    <property type="project" value="UniProtKB-KW"/>
</dbReference>
<feature type="region of interest" description="Involved in Mg(2+) ion dislocation from EF-Tu" evidence="5">
    <location>
        <begin position="81"/>
        <end position="84"/>
    </location>
</feature>
<evidence type="ECO:0000256" key="4">
    <source>
        <dbReference type="ARBA" id="ARBA00022917"/>
    </source>
</evidence>
<dbReference type="InterPro" id="IPR014039">
    <property type="entry name" value="Transl_elong_EFTs/EF1B_dimer"/>
</dbReference>
<organism evidence="9 10">
    <name type="scientific">Rubritalea tangerina</name>
    <dbReference type="NCBI Taxonomy" id="430798"/>
    <lineage>
        <taxon>Bacteria</taxon>
        <taxon>Pseudomonadati</taxon>
        <taxon>Verrucomicrobiota</taxon>
        <taxon>Verrucomicrobiia</taxon>
        <taxon>Verrucomicrobiales</taxon>
        <taxon>Rubritaleaceae</taxon>
        <taxon>Rubritalea</taxon>
    </lineage>
</organism>
<dbReference type="InterPro" id="IPR001816">
    <property type="entry name" value="Transl_elong_EFTs/EF1B"/>
</dbReference>
<dbReference type="Pfam" id="PF00889">
    <property type="entry name" value="EF_TS"/>
    <property type="match status" value="1"/>
</dbReference>
<evidence type="ECO:0000256" key="7">
    <source>
        <dbReference type="RuleBase" id="RU000643"/>
    </source>
</evidence>
<dbReference type="PANTHER" id="PTHR11741:SF0">
    <property type="entry name" value="ELONGATION FACTOR TS, MITOCHONDRIAL"/>
    <property type="match status" value="1"/>
</dbReference>
<dbReference type="NCBIfam" id="TIGR00116">
    <property type="entry name" value="tsf"/>
    <property type="match status" value="1"/>
</dbReference>
<dbReference type="SUPFAM" id="SSF54713">
    <property type="entry name" value="Elongation factor Ts (EF-Ts), dimerisation domain"/>
    <property type="match status" value="2"/>
</dbReference>
<comment type="similarity">
    <text evidence="1 5 6">Belongs to the EF-Ts family.</text>
</comment>
<dbReference type="InterPro" id="IPR009060">
    <property type="entry name" value="UBA-like_sf"/>
</dbReference>
<evidence type="ECO:0000256" key="2">
    <source>
        <dbReference type="ARBA" id="ARBA00016956"/>
    </source>
</evidence>
<dbReference type="Gene3D" id="1.10.286.20">
    <property type="match status" value="1"/>
</dbReference>
<comment type="subcellular location">
    <subcellularLocation>
        <location evidence="5 7">Cytoplasm</location>
    </subcellularLocation>
</comment>
<dbReference type="InterPro" id="IPR036402">
    <property type="entry name" value="EF-Ts_dimer_sf"/>
</dbReference>
<dbReference type="HAMAP" id="MF_00050">
    <property type="entry name" value="EF_Ts"/>
    <property type="match status" value="1"/>
</dbReference>
<gene>
    <name evidence="5 9" type="primary">tsf</name>
    <name evidence="9" type="ORF">ACFSW8_15735</name>
</gene>
<evidence type="ECO:0000313" key="10">
    <source>
        <dbReference type="Proteomes" id="UP001597389"/>
    </source>
</evidence>
<evidence type="ECO:0000256" key="3">
    <source>
        <dbReference type="ARBA" id="ARBA00022768"/>
    </source>
</evidence>
<evidence type="ECO:0000256" key="5">
    <source>
        <dbReference type="HAMAP-Rule" id="MF_00050"/>
    </source>
</evidence>
<dbReference type="PROSITE" id="PS01126">
    <property type="entry name" value="EF_TS_1"/>
    <property type="match status" value="1"/>
</dbReference>
<dbReference type="SUPFAM" id="SSF46934">
    <property type="entry name" value="UBA-like"/>
    <property type="match status" value="1"/>
</dbReference>
<proteinExistence type="inferred from homology"/>
<dbReference type="RefSeq" id="WP_377088350.1">
    <property type="nucleotide sequence ID" value="NZ_JBHSJL010000014.1"/>
</dbReference>
<comment type="function">
    <text evidence="5 6">Associates with the EF-Tu.GDP complex and induces the exchange of GDP to GTP. It remains bound to the aminoacyl-tRNA.EF-Tu.GTP complex up to the GTP hydrolysis stage on the ribosome.</text>
</comment>
<evidence type="ECO:0000259" key="8">
    <source>
        <dbReference type="Pfam" id="PF00889"/>
    </source>
</evidence>
<reference evidence="10" key="1">
    <citation type="journal article" date="2019" name="Int. J. Syst. Evol. Microbiol.">
        <title>The Global Catalogue of Microorganisms (GCM) 10K type strain sequencing project: providing services to taxonomists for standard genome sequencing and annotation.</title>
        <authorList>
            <consortium name="The Broad Institute Genomics Platform"/>
            <consortium name="The Broad Institute Genome Sequencing Center for Infectious Disease"/>
            <person name="Wu L."/>
            <person name="Ma J."/>
        </authorList>
    </citation>
    <scope>NUCLEOTIDE SEQUENCE [LARGE SCALE GENOMIC DNA]</scope>
    <source>
        <strain evidence="10">CCUG 57942</strain>
    </source>
</reference>
<accession>A0ABW4ZEA1</accession>
<dbReference type="EMBL" id="JBHUJB010000076">
    <property type="protein sequence ID" value="MFD2160354.1"/>
    <property type="molecule type" value="Genomic_DNA"/>
</dbReference>
<dbReference type="Gene3D" id="1.10.8.10">
    <property type="entry name" value="DNA helicase RuvA subunit, C-terminal domain"/>
    <property type="match status" value="1"/>
</dbReference>
<dbReference type="Proteomes" id="UP001597389">
    <property type="component" value="Unassembled WGS sequence"/>
</dbReference>
<keyword evidence="5" id="KW-0963">Cytoplasm</keyword>
<dbReference type="PROSITE" id="PS01127">
    <property type="entry name" value="EF_TS_2"/>
    <property type="match status" value="1"/>
</dbReference>
<comment type="caution">
    <text evidence="9">The sequence shown here is derived from an EMBL/GenBank/DDBJ whole genome shotgun (WGS) entry which is preliminary data.</text>
</comment>
<keyword evidence="4 5" id="KW-0648">Protein biosynthesis</keyword>
<dbReference type="Gene3D" id="3.30.479.20">
    <property type="entry name" value="Elongation factor Ts, dimerisation domain"/>
    <property type="match status" value="2"/>
</dbReference>
<dbReference type="InterPro" id="IPR018101">
    <property type="entry name" value="Transl_elong_Ts_CS"/>
</dbReference>
<keyword evidence="3 5" id="KW-0251">Elongation factor</keyword>
<protein>
    <recommendedName>
        <fullName evidence="2 5">Elongation factor Ts</fullName>
        <shortName evidence="5">EF-Ts</shortName>
    </recommendedName>
</protein>
<keyword evidence="10" id="KW-1185">Reference proteome</keyword>
<evidence type="ECO:0000256" key="1">
    <source>
        <dbReference type="ARBA" id="ARBA00005532"/>
    </source>
</evidence>
<feature type="domain" description="Translation elongation factor EFTs/EF1B dimerisation" evidence="8">
    <location>
        <begin position="72"/>
        <end position="287"/>
    </location>
</feature>
<sequence length="288" mass="30613">MAITASAVQELRKLTSAGMMACKKALTETNGDLEAAAKLLREKGEAKRSDRADRETSEGIVAAFVSNCAKTGVLAEVNCETDFVAKNEAFQAFVGEIIEAIANSDAADAEAALAVPFGEGTVENALGAKFAELGEVIKISRLTRFAVDAGAAASYIHMGGKVGVLIEVATEKAETTSDASFQELVKDITLHVAAANPAGLTRDDIDSSAVEEENEINRKQLEAAGKPANIIDNILKGKINKFFSEQVLLEQSFVKDPDLSITQLLEAKSKELGDTLKLVRYERFSVGA</sequence>
<name>A0ABW4ZEA1_9BACT</name>
<dbReference type="CDD" id="cd14275">
    <property type="entry name" value="UBA_EF-Ts"/>
    <property type="match status" value="1"/>
</dbReference>
<evidence type="ECO:0000313" key="9">
    <source>
        <dbReference type="EMBL" id="MFD2160354.1"/>
    </source>
</evidence>